<reference evidence="2 3" key="1">
    <citation type="submission" date="2018-06" db="EMBL/GenBank/DDBJ databases">
        <title>Genomic Encyclopedia of Type Strains, Phase III (KMG-III): the genomes of soil and plant-associated and newly described type strains.</title>
        <authorList>
            <person name="Whitman W."/>
        </authorList>
    </citation>
    <scope>NUCLEOTIDE SEQUENCE [LARGE SCALE GENOMIC DNA]</scope>
    <source>
        <strain evidence="2 3">CECT 7646</strain>
    </source>
</reference>
<accession>A0A318SES3</accession>
<dbReference type="EMBL" id="QJTC01000018">
    <property type="protein sequence ID" value="PYE75895.1"/>
    <property type="molecule type" value="Genomic_DNA"/>
</dbReference>
<sequence>MPIVAVANPKGGVGKSTLSTNIAGYYASRGHEVLLGDVDRQQSARLWLGLRPPTALPIGTWEASDSLVTRPPRTASHAVLDTPGGLHGWRSADVFKMADKVVVPLQASVFDIFATRGFLDELAALRRGPGGGPEIGIVGMRVDARTIAADHLQTFVESLGLPVLGYLRNTQNYVHLAARGLSLFDVVPGRVEKDLAQWEPIGRWLDAA</sequence>
<proteinExistence type="predicted"/>
<name>A0A318SES3_9BURK</name>
<dbReference type="Pfam" id="PF01656">
    <property type="entry name" value="CbiA"/>
    <property type="match status" value="1"/>
</dbReference>
<dbReference type="Gene3D" id="3.40.50.300">
    <property type="entry name" value="P-loop containing nucleotide triphosphate hydrolases"/>
    <property type="match status" value="1"/>
</dbReference>
<dbReference type="SUPFAM" id="SSF52540">
    <property type="entry name" value="P-loop containing nucleoside triphosphate hydrolases"/>
    <property type="match status" value="1"/>
</dbReference>
<keyword evidence="3" id="KW-1185">Reference proteome</keyword>
<dbReference type="InterPro" id="IPR002586">
    <property type="entry name" value="CobQ/CobB/MinD/ParA_Nub-bd_dom"/>
</dbReference>
<comment type="caution">
    <text evidence="2">The sequence shown here is derived from an EMBL/GenBank/DDBJ whole genome shotgun (WGS) entry which is preliminary data.</text>
</comment>
<dbReference type="AlphaFoldDB" id="A0A318SES3"/>
<feature type="domain" description="CobQ/CobB/MinD/ParA nucleotide binding" evidence="1">
    <location>
        <begin position="4"/>
        <end position="182"/>
    </location>
</feature>
<dbReference type="PANTHER" id="PTHR13696">
    <property type="entry name" value="P-LOOP CONTAINING NUCLEOSIDE TRIPHOSPHATE HYDROLASE"/>
    <property type="match status" value="1"/>
</dbReference>
<dbReference type="RefSeq" id="WP_110466268.1">
    <property type="nucleotide sequence ID" value="NZ_JAMOFZ010000018.1"/>
</dbReference>
<dbReference type="InterPro" id="IPR050678">
    <property type="entry name" value="DNA_Partitioning_ATPase"/>
</dbReference>
<evidence type="ECO:0000259" key="1">
    <source>
        <dbReference type="Pfam" id="PF01656"/>
    </source>
</evidence>
<organism evidence="2 3">
    <name type="scientific">Xylophilus ampelinus</name>
    <dbReference type="NCBI Taxonomy" id="54067"/>
    <lineage>
        <taxon>Bacteria</taxon>
        <taxon>Pseudomonadati</taxon>
        <taxon>Pseudomonadota</taxon>
        <taxon>Betaproteobacteria</taxon>
        <taxon>Burkholderiales</taxon>
        <taxon>Xylophilus</taxon>
    </lineage>
</organism>
<protein>
    <submittedName>
        <fullName evidence="2">Chromosome partitioning protein</fullName>
    </submittedName>
</protein>
<dbReference type="OrthoDB" id="69313at2"/>
<dbReference type="InterPro" id="IPR027417">
    <property type="entry name" value="P-loop_NTPase"/>
</dbReference>
<evidence type="ECO:0000313" key="2">
    <source>
        <dbReference type="EMBL" id="PYE75895.1"/>
    </source>
</evidence>
<dbReference type="CDD" id="cd02042">
    <property type="entry name" value="ParAB_family"/>
    <property type="match status" value="1"/>
</dbReference>
<dbReference type="PANTHER" id="PTHR13696:SF96">
    <property type="entry name" value="COBQ_COBB_MIND_PARA NUCLEOTIDE BINDING DOMAIN-CONTAINING PROTEIN"/>
    <property type="match status" value="1"/>
</dbReference>
<dbReference type="Proteomes" id="UP000247540">
    <property type="component" value="Unassembled WGS sequence"/>
</dbReference>
<evidence type="ECO:0000313" key="3">
    <source>
        <dbReference type="Proteomes" id="UP000247540"/>
    </source>
</evidence>
<gene>
    <name evidence="2" type="ORF">DFQ15_11821</name>
</gene>